<proteinExistence type="predicted"/>
<keyword evidence="2" id="KW-1185">Reference proteome</keyword>
<gene>
    <name evidence="1" type="ORF">AMECASPLE_013344</name>
</gene>
<organism evidence="1 2">
    <name type="scientific">Ameca splendens</name>
    <dbReference type="NCBI Taxonomy" id="208324"/>
    <lineage>
        <taxon>Eukaryota</taxon>
        <taxon>Metazoa</taxon>
        <taxon>Chordata</taxon>
        <taxon>Craniata</taxon>
        <taxon>Vertebrata</taxon>
        <taxon>Euteleostomi</taxon>
        <taxon>Actinopterygii</taxon>
        <taxon>Neopterygii</taxon>
        <taxon>Teleostei</taxon>
        <taxon>Neoteleostei</taxon>
        <taxon>Acanthomorphata</taxon>
        <taxon>Ovalentaria</taxon>
        <taxon>Atherinomorphae</taxon>
        <taxon>Cyprinodontiformes</taxon>
        <taxon>Goodeidae</taxon>
        <taxon>Ameca</taxon>
    </lineage>
</organism>
<sequence>MLCGGLSRAGSYKVGIWAHHPKVALVRKPCQGTKDTRCMEAHIIVLTVINFYENTNLRPICRGSILCEAAKYDLLKSNSKHNSLSHTMSNFVLSDITESPAGLPISHVVQPRT</sequence>
<comment type="caution">
    <text evidence="1">The sequence shown here is derived from an EMBL/GenBank/DDBJ whole genome shotgun (WGS) entry which is preliminary data.</text>
</comment>
<name>A0ABV0YC87_9TELE</name>
<evidence type="ECO:0000313" key="2">
    <source>
        <dbReference type="Proteomes" id="UP001469553"/>
    </source>
</evidence>
<dbReference type="Proteomes" id="UP001469553">
    <property type="component" value="Unassembled WGS sequence"/>
</dbReference>
<reference evidence="1 2" key="1">
    <citation type="submission" date="2021-06" db="EMBL/GenBank/DDBJ databases">
        <authorList>
            <person name="Palmer J.M."/>
        </authorList>
    </citation>
    <scope>NUCLEOTIDE SEQUENCE [LARGE SCALE GENOMIC DNA]</scope>
    <source>
        <strain evidence="1 2">AS_MEX2019</strain>
        <tissue evidence="1">Muscle</tissue>
    </source>
</reference>
<accession>A0ABV0YC87</accession>
<protein>
    <submittedName>
        <fullName evidence="1">Uncharacterized protein</fullName>
    </submittedName>
</protein>
<dbReference type="EMBL" id="JAHRIP010029084">
    <property type="protein sequence ID" value="MEQ2291432.1"/>
    <property type="molecule type" value="Genomic_DNA"/>
</dbReference>
<evidence type="ECO:0000313" key="1">
    <source>
        <dbReference type="EMBL" id="MEQ2291432.1"/>
    </source>
</evidence>